<feature type="compositionally biased region" description="Gly residues" evidence="3">
    <location>
        <begin position="339"/>
        <end position="348"/>
    </location>
</feature>
<evidence type="ECO:0000256" key="2">
    <source>
        <dbReference type="ARBA" id="ARBA00023242"/>
    </source>
</evidence>
<evidence type="ECO:0000256" key="1">
    <source>
        <dbReference type="ARBA" id="ARBA00004123"/>
    </source>
</evidence>
<feature type="compositionally biased region" description="Polar residues" evidence="3">
    <location>
        <begin position="234"/>
        <end position="249"/>
    </location>
</feature>
<sequence>MSGPDRRPLSEDALNRFRITHPDRDLRPLLRRLHRLPHLSKTSPNDDAPNTDDSSSAAEEHAREREMVRMEVYKWRAGIERVMGSAANLGRQREVYLRRAEETAARTEQLRETLLEEKALLGKKLRERDHRLQCDEVAKRIIDKGRSRQQLDEQIALLQQELSAQASSHAIFVQTAQDRAALFSRIGPIASEVIALRLPESANEEKMDVDESSPPPLPSSSKLSAAAMPFQPGSKGSSSRGGTPAPNLNSAAIPAASGPASASHRPSSSSDSSRTGTSATTKYVLPARPSRPNAGGSSSATSVPPSRSASGRTQGMSSLPARPSALRSSTTPAAAAAGGRKGQGGPGLEEGEVGGDEEDGEVAEVAEKSKSTRSARGRK</sequence>
<dbReference type="GO" id="GO:0000445">
    <property type="term" value="C:THO complex part of transcription export complex"/>
    <property type="evidence" value="ECO:0007669"/>
    <property type="project" value="InterPro"/>
</dbReference>
<dbReference type="EMBL" id="RSCD01000001">
    <property type="protein sequence ID" value="RSH94997.1"/>
    <property type="molecule type" value="Genomic_DNA"/>
</dbReference>
<dbReference type="GO" id="GO:0006397">
    <property type="term" value="P:mRNA processing"/>
    <property type="evidence" value="ECO:0007669"/>
    <property type="project" value="InterPro"/>
</dbReference>
<dbReference type="AlphaFoldDB" id="A0A427YV79"/>
<protein>
    <submittedName>
        <fullName evidence="4">Uncharacterized protein</fullName>
    </submittedName>
</protein>
<dbReference type="OrthoDB" id="2575566at2759"/>
<evidence type="ECO:0000256" key="3">
    <source>
        <dbReference type="SAM" id="MobiDB-lite"/>
    </source>
</evidence>
<feature type="region of interest" description="Disordered" evidence="3">
    <location>
        <begin position="36"/>
        <end position="65"/>
    </location>
</feature>
<reference evidence="4 5" key="1">
    <citation type="submission" date="2018-11" db="EMBL/GenBank/DDBJ databases">
        <title>Genome sequence of Saitozyma podzolica DSM 27192.</title>
        <authorList>
            <person name="Aliyu H."/>
            <person name="Gorte O."/>
            <person name="Ochsenreither K."/>
        </authorList>
    </citation>
    <scope>NUCLEOTIDE SEQUENCE [LARGE SCALE GENOMIC DNA]</scope>
    <source>
        <strain evidence="4 5">DSM 27192</strain>
    </source>
</reference>
<dbReference type="Proteomes" id="UP000279259">
    <property type="component" value="Unassembled WGS sequence"/>
</dbReference>
<accession>A0A427YV79</accession>
<keyword evidence="5" id="KW-1185">Reference proteome</keyword>
<feature type="compositionally biased region" description="Acidic residues" evidence="3">
    <location>
        <begin position="349"/>
        <end position="364"/>
    </location>
</feature>
<name>A0A427YV79_9TREE</name>
<comment type="subcellular location">
    <subcellularLocation>
        <location evidence="1">Nucleus</location>
    </subcellularLocation>
</comment>
<organism evidence="4 5">
    <name type="scientific">Saitozyma podzolica</name>
    <dbReference type="NCBI Taxonomy" id="1890683"/>
    <lineage>
        <taxon>Eukaryota</taxon>
        <taxon>Fungi</taxon>
        <taxon>Dikarya</taxon>
        <taxon>Basidiomycota</taxon>
        <taxon>Agaricomycotina</taxon>
        <taxon>Tremellomycetes</taxon>
        <taxon>Tremellales</taxon>
        <taxon>Trimorphomycetaceae</taxon>
        <taxon>Saitozyma</taxon>
    </lineage>
</organism>
<comment type="caution">
    <text evidence="4">The sequence shown here is derived from an EMBL/GenBank/DDBJ whole genome shotgun (WGS) entry which is preliminary data.</text>
</comment>
<feature type="region of interest" description="Disordered" evidence="3">
    <location>
        <begin position="1"/>
        <end position="21"/>
    </location>
</feature>
<gene>
    <name evidence="4" type="ORF">EHS25_000082</name>
</gene>
<evidence type="ECO:0000313" key="5">
    <source>
        <dbReference type="Proteomes" id="UP000279259"/>
    </source>
</evidence>
<dbReference type="InterPro" id="IPR008501">
    <property type="entry name" value="THOC7/Mft1"/>
</dbReference>
<dbReference type="Pfam" id="PF05615">
    <property type="entry name" value="THOC7"/>
    <property type="match status" value="1"/>
</dbReference>
<proteinExistence type="predicted"/>
<feature type="compositionally biased region" description="Low complexity" evidence="3">
    <location>
        <begin position="250"/>
        <end position="281"/>
    </location>
</feature>
<feature type="region of interest" description="Disordered" evidence="3">
    <location>
        <begin position="204"/>
        <end position="379"/>
    </location>
</feature>
<dbReference type="STRING" id="1890683.A0A427YV79"/>
<evidence type="ECO:0000313" key="4">
    <source>
        <dbReference type="EMBL" id="RSH94997.1"/>
    </source>
</evidence>
<feature type="compositionally biased region" description="Low complexity" evidence="3">
    <location>
        <begin position="297"/>
        <end position="310"/>
    </location>
</feature>
<keyword evidence="2" id="KW-0539">Nucleus</keyword>